<sequence length="140" mass="14517">MTRAVEPLDDVVLAHDLGLAGGQLGQALADLSDERGSADERRGVGSAGLLLGADVLDEGARDGCGTAGVNKAQGRVRRGRVERGGGQARLVCDRPSQHGCSQSGGDVRGDLSRVADFYVDARVEAVGLTRGFEQCSKPRS</sequence>
<proteinExistence type="predicted"/>
<comment type="caution">
    <text evidence="1">The sequence shown here is derived from an EMBL/GenBank/DDBJ whole genome shotgun (WGS) entry which is preliminary data.</text>
</comment>
<gene>
    <name evidence="1" type="ORF">GCM10025862_37910</name>
</gene>
<dbReference type="Proteomes" id="UP001157109">
    <property type="component" value="Unassembled WGS sequence"/>
</dbReference>
<reference evidence="2" key="1">
    <citation type="journal article" date="2019" name="Int. J. Syst. Evol. Microbiol.">
        <title>The Global Catalogue of Microorganisms (GCM) 10K type strain sequencing project: providing services to taxonomists for standard genome sequencing and annotation.</title>
        <authorList>
            <consortium name="The Broad Institute Genomics Platform"/>
            <consortium name="The Broad Institute Genome Sequencing Center for Infectious Disease"/>
            <person name="Wu L."/>
            <person name="Ma J."/>
        </authorList>
    </citation>
    <scope>NUCLEOTIDE SEQUENCE [LARGE SCALE GENOMIC DNA]</scope>
    <source>
        <strain evidence="2">NBRC 105830</strain>
    </source>
</reference>
<evidence type="ECO:0000313" key="2">
    <source>
        <dbReference type="Proteomes" id="UP001157109"/>
    </source>
</evidence>
<organism evidence="1 2">
    <name type="scientific">Arsenicicoccus piscis</name>
    <dbReference type="NCBI Taxonomy" id="673954"/>
    <lineage>
        <taxon>Bacteria</taxon>
        <taxon>Bacillati</taxon>
        <taxon>Actinomycetota</taxon>
        <taxon>Actinomycetes</taxon>
        <taxon>Micrococcales</taxon>
        <taxon>Intrasporangiaceae</taxon>
        <taxon>Arsenicicoccus</taxon>
    </lineage>
</organism>
<name>A0ABQ6HTZ3_9MICO</name>
<evidence type="ECO:0000313" key="1">
    <source>
        <dbReference type="EMBL" id="GMA21770.1"/>
    </source>
</evidence>
<accession>A0ABQ6HTZ3</accession>
<keyword evidence="2" id="KW-1185">Reference proteome</keyword>
<protein>
    <submittedName>
        <fullName evidence="1">Uncharacterized protein</fullName>
    </submittedName>
</protein>
<dbReference type="EMBL" id="BSUJ01000001">
    <property type="protein sequence ID" value="GMA21770.1"/>
    <property type="molecule type" value="Genomic_DNA"/>
</dbReference>